<evidence type="ECO:0008006" key="4">
    <source>
        <dbReference type="Google" id="ProtNLM"/>
    </source>
</evidence>
<keyword evidence="1" id="KW-1133">Transmembrane helix</keyword>
<reference evidence="3" key="1">
    <citation type="journal article" date="2019" name="Int. J. Syst. Evol. Microbiol.">
        <title>The Global Catalogue of Microorganisms (GCM) 10K type strain sequencing project: providing services to taxonomists for standard genome sequencing and annotation.</title>
        <authorList>
            <consortium name="The Broad Institute Genomics Platform"/>
            <consortium name="The Broad Institute Genome Sequencing Center for Infectious Disease"/>
            <person name="Wu L."/>
            <person name="Ma J."/>
        </authorList>
    </citation>
    <scope>NUCLEOTIDE SEQUENCE [LARGE SCALE GENOMIC DNA]</scope>
    <source>
        <strain evidence="3">JCM 12165</strain>
    </source>
</reference>
<comment type="caution">
    <text evidence="2">The sequence shown here is derived from an EMBL/GenBank/DDBJ whole genome shotgun (WGS) entry which is preliminary data.</text>
</comment>
<keyword evidence="3" id="KW-1185">Reference proteome</keyword>
<proteinExistence type="predicted"/>
<feature type="non-terminal residue" evidence="2">
    <location>
        <position position="116"/>
    </location>
</feature>
<name>A0ABW4FDY0_9PSEU</name>
<keyword evidence="1" id="KW-0472">Membrane</keyword>
<gene>
    <name evidence="2" type="ORF">ACFSCY_03125</name>
</gene>
<feature type="transmembrane region" description="Helical" evidence="1">
    <location>
        <begin position="87"/>
        <end position="106"/>
    </location>
</feature>
<feature type="transmembrane region" description="Helical" evidence="1">
    <location>
        <begin position="23"/>
        <end position="42"/>
    </location>
</feature>
<dbReference type="RefSeq" id="WP_379659628.1">
    <property type="nucleotide sequence ID" value="NZ_JBHUCP010000003.1"/>
</dbReference>
<keyword evidence="1" id="KW-0812">Transmembrane</keyword>
<organism evidence="2 3">
    <name type="scientific">Pseudonocardia aurantiaca</name>
    <dbReference type="NCBI Taxonomy" id="75290"/>
    <lineage>
        <taxon>Bacteria</taxon>
        <taxon>Bacillati</taxon>
        <taxon>Actinomycetota</taxon>
        <taxon>Actinomycetes</taxon>
        <taxon>Pseudonocardiales</taxon>
        <taxon>Pseudonocardiaceae</taxon>
        <taxon>Pseudonocardia</taxon>
    </lineage>
</organism>
<dbReference type="EMBL" id="JBHUCP010000003">
    <property type="protein sequence ID" value="MFD1528425.1"/>
    <property type="molecule type" value="Genomic_DNA"/>
</dbReference>
<evidence type="ECO:0000313" key="3">
    <source>
        <dbReference type="Proteomes" id="UP001597145"/>
    </source>
</evidence>
<evidence type="ECO:0000256" key="1">
    <source>
        <dbReference type="SAM" id="Phobius"/>
    </source>
</evidence>
<protein>
    <recommendedName>
        <fullName evidence="4">GPR1/FUN34/yaaH family protein</fullName>
    </recommendedName>
</protein>
<evidence type="ECO:0000313" key="2">
    <source>
        <dbReference type="EMBL" id="MFD1528425.1"/>
    </source>
</evidence>
<sequence>MSTQTTAVSAPPEERIVGFKPEAGVGIPLAVGTFGFSVLMLGIPNSGLITADAVGVFAAVAFGTGAFGLLIGGLMELRANNVFGGSFALFYSAFLLTTALMLRFLAVEMAPAAFAA</sequence>
<feature type="transmembrane region" description="Helical" evidence="1">
    <location>
        <begin position="54"/>
        <end position="75"/>
    </location>
</feature>
<dbReference type="Proteomes" id="UP001597145">
    <property type="component" value="Unassembled WGS sequence"/>
</dbReference>
<accession>A0ABW4FDY0</accession>